<gene>
    <name evidence="4" type="ORF">GLAREA_12211</name>
</gene>
<dbReference type="HOGENOM" id="CLU_010194_13_3_1"/>
<evidence type="ECO:0000256" key="2">
    <source>
        <dbReference type="ARBA" id="ARBA00022857"/>
    </source>
</evidence>
<dbReference type="OMA" id="MYTTHLA"/>
<dbReference type="PANTHER" id="PTHR43180">
    <property type="entry name" value="3-OXOACYL-(ACYL-CARRIER-PROTEIN) REDUCTASE (AFU_ORTHOLOGUE AFUA_6G11210)"/>
    <property type="match status" value="1"/>
</dbReference>
<keyword evidence="3" id="KW-0560">Oxidoreductase</keyword>
<dbReference type="GeneID" id="19471252"/>
<dbReference type="AlphaFoldDB" id="S3D4U6"/>
<keyword evidence="5" id="KW-1185">Reference proteome</keyword>
<proteinExistence type="inferred from homology"/>
<dbReference type="EMBL" id="KE145360">
    <property type="protein sequence ID" value="EPE32129.1"/>
    <property type="molecule type" value="Genomic_DNA"/>
</dbReference>
<sequence>MATDKNNVEALIRQSRPINIKDPYDAGWVEGKTILITGGASGFGEGFFRKWAHHGANVIIGDVNDARGNEIVAEVRKTTGNKHLHYIHCNVANWQSQVSFFRQSVKLSPTGGIDAVVANAGISDGAPFFYEVPDYDAVEEPPAPVYKCFEVNLVGVMYTSQLALHYLSKNPKSAIPNTSLTPAPNTRDRHLLLLGSIASLGPIPGQVQYCVSKHGVLGLFRSLRSTAFVNGVRVNILLPYFIDTPILPAVGRLVLAGSGMGKPEDVIDAGTRLMADTRIVGRSLAIGPKVRIDDDWQVISPSSPNGTESAVWEAYAEDFVEVEAFTRRFIGAINQVEVIRGWVGWATDVLLAFAYPVRNMLRR</sequence>
<dbReference type="Proteomes" id="UP000016922">
    <property type="component" value="Unassembled WGS sequence"/>
</dbReference>
<keyword evidence="2" id="KW-0521">NADP</keyword>
<dbReference type="PRINTS" id="PR00081">
    <property type="entry name" value="GDHRDH"/>
</dbReference>
<dbReference type="GO" id="GO:0016491">
    <property type="term" value="F:oxidoreductase activity"/>
    <property type="evidence" value="ECO:0007669"/>
    <property type="project" value="UniProtKB-KW"/>
</dbReference>
<dbReference type="SUPFAM" id="SSF51735">
    <property type="entry name" value="NAD(P)-binding Rossmann-fold domains"/>
    <property type="match status" value="1"/>
</dbReference>
<evidence type="ECO:0000256" key="1">
    <source>
        <dbReference type="ARBA" id="ARBA00006484"/>
    </source>
</evidence>
<evidence type="ECO:0000313" key="5">
    <source>
        <dbReference type="Proteomes" id="UP000016922"/>
    </source>
</evidence>
<dbReference type="Gene3D" id="3.40.50.720">
    <property type="entry name" value="NAD(P)-binding Rossmann-like Domain"/>
    <property type="match status" value="1"/>
</dbReference>
<dbReference type="OrthoDB" id="498125at2759"/>
<organism evidence="4 5">
    <name type="scientific">Glarea lozoyensis (strain ATCC 20868 / MF5171)</name>
    <dbReference type="NCBI Taxonomy" id="1116229"/>
    <lineage>
        <taxon>Eukaryota</taxon>
        <taxon>Fungi</taxon>
        <taxon>Dikarya</taxon>
        <taxon>Ascomycota</taxon>
        <taxon>Pezizomycotina</taxon>
        <taxon>Leotiomycetes</taxon>
        <taxon>Helotiales</taxon>
        <taxon>Helotiaceae</taxon>
        <taxon>Glarea</taxon>
    </lineage>
</organism>
<dbReference type="Pfam" id="PF00106">
    <property type="entry name" value="adh_short"/>
    <property type="match status" value="1"/>
</dbReference>
<dbReference type="InterPro" id="IPR036291">
    <property type="entry name" value="NAD(P)-bd_dom_sf"/>
</dbReference>
<name>S3D4U6_GLAL2</name>
<reference evidence="4 5" key="1">
    <citation type="journal article" date="2013" name="BMC Genomics">
        <title>Genomics-driven discovery of the pneumocandin biosynthetic gene cluster in the fungus Glarea lozoyensis.</title>
        <authorList>
            <person name="Chen L."/>
            <person name="Yue Q."/>
            <person name="Zhang X."/>
            <person name="Xiang M."/>
            <person name="Wang C."/>
            <person name="Li S."/>
            <person name="Che Y."/>
            <person name="Ortiz-Lopez F.J."/>
            <person name="Bills G.F."/>
            <person name="Liu X."/>
            <person name="An Z."/>
        </authorList>
    </citation>
    <scope>NUCLEOTIDE SEQUENCE [LARGE SCALE GENOMIC DNA]</scope>
    <source>
        <strain evidence="5">ATCC 20868 / MF5171</strain>
    </source>
</reference>
<evidence type="ECO:0000256" key="3">
    <source>
        <dbReference type="ARBA" id="ARBA00023002"/>
    </source>
</evidence>
<protein>
    <submittedName>
        <fullName evidence="4">NAD(P)-binding Rossmann-fold containing protein</fullName>
    </submittedName>
</protein>
<dbReference type="InterPro" id="IPR020904">
    <property type="entry name" value="Sc_DH/Rdtase_CS"/>
</dbReference>
<accession>S3D4U6</accession>
<dbReference type="eggNOG" id="KOG4169">
    <property type="taxonomic scope" value="Eukaryota"/>
</dbReference>
<comment type="similarity">
    <text evidence="1">Belongs to the short-chain dehydrogenases/reductases (SDR) family.</text>
</comment>
<dbReference type="PANTHER" id="PTHR43180:SF16">
    <property type="entry name" value="BACILYSIN BIOSYNTHESIS OXIDOREDUCTASE BACC"/>
    <property type="match status" value="1"/>
</dbReference>
<dbReference type="PROSITE" id="PS00061">
    <property type="entry name" value="ADH_SHORT"/>
    <property type="match status" value="1"/>
</dbReference>
<dbReference type="InterPro" id="IPR002347">
    <property type="entry name" value="SDR_fam"/>
</dbReference>
<dbReference type="RefSeq" id="XP_008081184.1">
    <property type="nucleotide sequence ID" value="XM_008082993.1"/>
</dbReference>
<dbReference type="KEGG" id="glz:GLAREA_12211"/>
<evidence type="ECO:0000313" key="4">
    <source>
        <dbReference type="EMBL" id="EPE32129.1"/>
    </source>
</evidence>